<evidence type="ECO:0000256" key="3">
    <source>
        <dbReference type="RuleBase" id="RU000363"/>
    </source>
</evidence>
<organism evidence="4 5">
    <name type="scientific">Pseudohalioglobus sediminis</name>
    <dbReference type="NCBI Taxonomy" id="2606449"/>
    <lineage>
        <taxon>Bacteria</taxon>
        <taxon>Pseudomonadati</taxon>
        <taxon>Pseudomonadota</taxon>
        <taxon>Gammaproteobacteria</taxon>
        <taxon>Cellvibrionales</taxon>
        <taxon>Halieaceae</taxon>
        <taxon>Pseudohalioglobus</taxon>
    </lineage>
</organism>
<dbReference type="InterPro" id="IPR036291">
    <property type="entry name" value="NAD(P)-bd_dom_sf"/>
</dbReference>
<sequence length="274" mass="29087">MPRPRTVLITGCSTGIGRALALAMADAGCEVFASARRPETLADIARDNLHPLQLDVLDGASIQAALAKVYDRAGRVDMLVNNAGLSVTAPLVETDLARLQGVIDTNLTGCIAMIQAIFPHMADAGGGRIVNVGSVVGELPVPFTATYCATKAGLHMLSDVLRMEVHPFGIDVVTVQPAAVSTEIEARSGEGVEAFASEQSRYHRFYQSIRKRFEGQDGSAMSAADFAAHITPQLLAEKAPRVVHGGGKNGMLRALARLPAGVRDKLMRNEYGLQ</sequence>
<dbReference type="PANTHER" id="PTHR44169">
    <property type="entry name" value="NADPH-DEPENDENT 1-ACYLDIHYDROXYACETONE PHOSPHATE REDUCTASE"/>
    <property type="match status" value="1"/>
</dbReference>
<gene>
    <name evidence="4" type="ORF">F0M18_07500</name>
</gene>
<dbReference type="PANTHER" id="PTHR44169:SF6">
    <property type="entry name" value="NADPH-DEPENDENT 1-ACYLDIHYDROXYACETONE PHOSPHATE REDUCTASE"/>
    <property type="match status" value="1"/>
</dbReference>
<dbReference type="Proteomes" id="UP000323708">
    <property type="component" value="Unassembled WGS sequence"/>
</dbReference>
<dbReference type="PRINTS" id="PR00080">
    <property type="entry name" value="SDRFAMILY"/>
</dbReference>
<proteinExistence type="inferred from homology"/>
<comment type="caution">
    <text evidence="4">The sequence shown here is derived from an EMBL/GenBank/DDBJ whole genome shotgun (WGS) entry which is preliminary data.</text>
</comment>
<dbReference type="RefSeq" id="WP_149610801.1">
    <property type="nucleotide sequence ID" value="NZ_VTUX01000003.1"/>
</dbReference>
<comment type="similarity">
    <text evidence="1 3">Belongs to the short-chain dehydrogenases/reductases (SDR) family.</text>
</comment>
<dbReference type="CDD" id="cd05374">
    <property type="entry name" value="17beta-HSD-like_SDR_c"/>
    <property type="match status" value="1"/>
</dbReference>
<dbReference type="EMBL" id="VTUX01000003">
    <property type="protein sequence ID" value="KAA1192508.1"/>
    <property type="molecule type" value="Genomic_DNA"/>
</dbReference>
<evidence type="ECO:0000313" key="5">
    <source>
        <dbReference type="Proteomes" id="UP000323708"/>
    </source>
</evidence>
<accession>A0A5B0X1I5</accession>
<dbReference type="Pfam" id="PF00106">
    <property type="entry name" value="adh_short"/>
    <property type="match status" value="1"/>
</dbReference>
<reference evidence="4 5" key="1">
    <citation type="submission" date="2019-09" db="EMBL/GenBank/DDBJ databases">
        <authorList>
            <person name="Chen X.-Y."/>
        </authorList>
    </citation>
    <scope>NUCLEOTIDE SEQUENCE [LARGE SCALE GENOMIC DNA]</scope>
    <source>
        <strain evidence="4 5">NY5</strain>
    </source>
</reference>
<dbReference type="InterPro" id="IPR020904">
    <property type="entry name" value="Sc_DH/Rdtase_CS"/>
</dbReference>
<evidence type="ECO:0000256" key="1">
    <source>
        <dbReference type="ARBA" id="ARBA00006484"/>
    </source>
</evidence>
<dbReference type="Gene3D" id="3.40.50.720">
    <property type="entry name" value="NAD(P)-binding Rossmann-like Domain"/>
    <property type="match status" value="1"/>
</dbReference>
<dbReference type="InterPro" id="IPR002347">
    <property type="entry name" value="SDR_fam"/>
</dbReference>
<keyword evidence="2" id="KW-0560">Oxidoreductase</keyword>
<protein>
    <submittedName>
        <fullName evidence="4">SDR family oxidoreductase</fullName>
    </submittedName>
</protein>
<dbReference type="PRINTS" id="PR00081">
    <property type="entry name" value="GDHRDH"/>
</dbReference>
<evidence type="ECO:0000313" key="4">
    <source>
        <dbReference type="EMBL" id="KAA1192508.1"/>
    </source>
</evidence>
<keyword evidence="5" id="KW-1185">Reference proteome</keyword>
<name>A0A5B0X1I5_9GAMM</name>
<dbReference type="PROSITE" id="PS00061">
    <property type="entry name" value="ADH_SHORT"/>
    <property type="match status" value="1"/>
</dbReference>
<dbReference type="GO" id="GO:0016491">
    <property type="term" value="F:oxidoreductase activity"/>
    <property type="evidence" value="ECO:0007669"/>
    <property type="project" value="UniProtKB-KW"/>
</dbReference>
<dbReference type="AlphaFoldDB" id="A0A5B0X1I5"/>
<evidence type="ECO:0000256" key="2">
    <source>
        <dbReference type="ARBA" id="ARBA00023002"/>
    </source>
</evidence>
<dbReference type="SUPFAM" id="SSF51735">
    <property type="entry name" value="NAD(P)-binding Rossmann-fold domains"/>
    <property type="match status" value="1"/>
</dbReference>